<protein>
    <submittedName>
        <fullName evidence="6">Threonine ammonia-lyase</fullName>
    </submittedName>
</protein>
<name>A0A7X6DM58_9BACT</name>
<dbReference type="AlphaFoldDB" id="A0A7X6DM58"/>
<dbReference type="GO" id="GO:0009097">
    <property type="term" value="P:isoleucine biosynthetic process"/>
    <property type="evidence" value="ECO:0007669"/>
    <property type="project" value="TreeGrafter"/>
</dbReference>
<comment type="caution">
    <text evidence="6">The sequence shown here is derived from an EMBL/GenBank/DDBJ whole genome shotgun (WGS) entry which is preliminary data.</text>
</comment>
<dbReference type="Gene3D" id="3.40.50.1100">
    <property type="match status" value="2"/>
</dbReference>
<evidence type="ECO:0000313" key="7">
    <source>
        <dbReference type="Proteomes" id="UP000534783"/>
    </source>
</evidence>
<accession>A0A7X6DM58</accession>
<dbReference type="Proteomes" id="UP000534783">
    <property type="component" value="Unassembled WGS sequence"/>
</dbReference>
<dbReference type="GO" id="GO:0006567">
    <property type="term" value="P:L-threonine catabolic process"/>
    <property type="evidence" value="ECO:0007669"/>
    <property type="project" value="TreeGrafter"/>
</dbReference>
<evidence type="ECO:0000259" key="5">
    <source>
        <dbReference type="PROSITE" id="PS51671"/>
    </source>
</evidence>
<comment type="similarity">
    <text evidence="2">Belongs to the serine/threonine dehydratase family.</text>
</comment>
<dbReference type="GO" id="GO:0030170">
    <property type="term" value="F:pyridoxal phosphate binding"/>
    <property type="evidence" value="ECO:0007669"/>
    <property type="project" value="InterPro"/>
</dbReference>
<dbReference type="PROSITE" id="PS00165">
    <property type="entry name" value="DEHYDRATASE_SER_THR"/>
    <property type="match status" value="1"/>
</dbReference>
<dbReference type="InterPro" id="IPR036052">
    <property type="entry name" value="TrpB-like_PALP_sf"/>
</dbReference>
<dbReference type="FunFam" id="3.40.50.1100:FF:000005">
    <property type="entry name" value="Threonine dehydratase catabolic"/>
    <property type="match status" value="1"/>
</dbReference>
<dbReference type="PANTHER" id="PTHR48078:SF6">
    <property type="entry name" value="L-THREONINE DEHYDRATASE CATABOLIC TDCB"/>
    <property type="match status" value="1"/>
</dbReference>
<dbReference type="InterPro" id="IPR044561">
    <property type="entry name" value="ACT_ThrD-II-like"/>
</dbReference>
<evidence type="ECO:0000313" key="6">
    <source>
        <dbReference type="EMBL" id="NKE69777.1"/>
    </source>
</evidence>
<dbReference type="Pfam" id="PF00291">
    <property type="entry name" value="PALP"/>
    <property type="match status" value="1"/>
</dbReference>
<reference evidence="6 7" key="1">
    <citation type="journal article" date="2020" name="Nature">
        <title>Bacterial chemolithoautotrophy via manganese oxidation.</title>
        <authorList>
            <person name="Yu H."/>
            <person name="Leadbetter J.R."/>
        </authorList>
    </citation>
    <scope>NUCLEOTIDE SEQUENCE [LARGE SCALE GENOMIC DNA]</scope>
    <source>
        <strain evidence="6 7">Mn-1</strain>
    </source>
</reference>
<dbReference type="EMBL" id="VTOW01000001">
    <property type="protein sequence ID" value="NKE69777.1"/>
    <property type="molecule type" value="Genomic_DNA"/>
</dbReference>
<dbReference type="GO" id="GO:0003941">
    <property type="term" value="F:L-serine ammonia-lyase activity"/>
    <property type="evidence" value="ECO:0007669"/>
    <property type="project" value="TreeGrafter"/>
</dbReference>
<keyword evidence="3" id="KW-0663">Pyridoxal phosphate</keyword>
<dbReference type="CDD" id="cd01562">
    <property type="entry name" value="Thr-dehyd"/>
    <property type="match status" value="1"/>
</dbReference>
<dbReference type="CDD" id="cd04886">
    <property type="entry name" value="ACT_ThrD-II-like"/>
    <property type="match status" value="1"/>
</dbReference>
<dbReference type="PANTHER" id="PTHR48078">
    <property type="entry name" value="THREONINE DEHYDRATASE, MITOCHONDRIAL-RELATED"/>
    <property type="match status" value="1"/>
</dbReference>
<dbReference type="GO" id="GO:0006565">
    <property type="term" value="P:L-serine catabolic process"/>
    <property type="evidence" value="ECO:0007669"/>
    <property type="project" value="TreeGrafter"/>
</dbReference>
<evidence type="ECO:0000256" key="4">
    <source>
        <dbReference type="ARBA" id="ARBA00023239"/>
    </source>
</evidence>
<feature type="domain" description="ACT" evidence="5">
    <location>
        <begin position="309"/>
        <end position="381"/>
    </location>
</feature>
<comment type="cofactor">
    <cofactor evidence="1">
        <name>pyridoxal 5'-phosphate</name>
        <dbReference type="ChEBI" id="CHEBI:597326"/>
    </cofactor>
</comment>
<gene>
    <name evidence="6" type="ORF">MNODULE_03330</name>
</gene>
<dbReference type="PROSITE" id="PS51671">
    <property type="entry name" value="ACT"/>
    <property type="match status" value="1"/>
</dbReference>
<keyword evidence="7" id="KW-1185">Reference proteome</keyword>
<keyword evidence="4 6" id="KW-0456">Lyase</keyword>
<organism evidence="6 7">
    <name type="scientific">Candidatus Manganitrophus noduliformans</name>
    <dbReference type="NCBI Taxonomy" id="2606439"/>
    <lineage>
        <taxon>Bacteria</taxon>
        <taxon>Pseudomonadati</taxon>
        <taxon>Nitrospirota</taxon>
        <taxon>Nitrospiria</taxon>
        <taxon>Candidatus Troglogloeales</taxon>
        <taxon>Candidatus Manganitrophaceae</taxon>
        <taxon>Candidatus Manganitrophus</taxon>
    </lineage>
</organism>
<dbReference type="SUPFAM" id="SSF53686">
    <property type="entry name" value="Tryptophan synthase beta subunit-like PLP-dependent enzymes"/>
    <property type="match status" value="1"/>
</dbReference>
<dbReference type="RefSeq" id="WP_168058061.1">
    <property type="nucleotide sequence ID" value="NZ_VTOW01000001.1"/>
</dbReference>
<evidence type="ECO:0000256" key="1">
    <source>
        <dbReference type="ARBA" id="ARBA00001933"/>
    </source>
</evidence>
<sequence length="381" mass="40448">MSVGLKEIRSAREAIASSIDRTPLVTSRSLTLRAGLPVCLKLENLQKTGSFKIRGAANRLSRLTAAERRRGVIAASAGNHAQGVALAARTLHVASTIIMPEGASLAKQEATRSYGARVVIHGKSFDEAMKEARRIAEAEGKVLIHAFDDDAIIAGQGTLGLEILEEHPEVATILVPIGGGGLAGGVGAAVKGIDPKIRVIGVTAPARPTLADGIAVKHPGRRTRPLLERHLDQIISVREEEIAEAVLLLMEHKRIIAEGAGAVPLAALLNHGRSIRGPVCLIISGGNIDVTLLERIIERGLVRTGRLLRLSVVIPDRPGALAGLTDAVGHLGANIVHIVHDRLSLNLPLSETRVELSLETRGPDHNREILAGLERLGYLLF</sequence>
<dbReference type="GO" id="GO:0004794">
    <property type="term" value="F:threonine deaminase activity"/>
    <property type="evidence" value="ECO:0007669"/>
    <property type="project" value="TreeGrafter"/>
</dbReference>
<evidence type="ECO:0000256" key="2">
    <source>
        <dbReference type="ARBA" id="ARBA00010869"/>
    </source>
</evidence>
<dbReference type="InterPro" id="IPR050147">
    <property type="entry name" value="Ser/Thr_Dehydratase"/>
</dbReference>
<dbReference type="InterPro" id="IPR002912">
    <property type="entry name" value="ACT_dom"/>
</dbReference>
<dbReference type="InterPro" id="IPR000634">
    <property type="entry name" value="Ser/Thr_deHydtase_PyrdxlP-BS"/>
</dbReference>
<dbReference type="InterPro" id="IPR001926">
    <property type="entry name" value="TrpB-like_PALP"/>
</dbReference>
<proteinExistence type="inferred from homology"/>
<evidence type="ECO:0000256" key="3">
    <source>
        <dbReference type="ARBA" id="ARBA00022898"/>
    </source>
</evidence>